<sequence>MRVARIGGHSKMRAPGCARSAGGDLLSMAYRSTLIIALALASAPLAGQAQEAPQGPASDFAAAYARAFAGVDACVTLRDVAPGAEPRTSDAQVCADRLPPCATFDVPVTVIALDRGLAPDANTPIRREGMPPEQGVTLKDAFRTPVPWVYEEIARRIGPDAFGRSLSALRYGAPDVATPIERMALGESPGGPRISPVEQVDFLARLKRGELPTSAESQARTVEVIPYDSIPDGLVAWKTGACGPADGAKTAWAVGWVDRGRRTTVFAAVEKGGDDVTGLDAKRRMRALLEDLALTPKTE</sequence>
<dbReference type="GO" id="GO:0008658">
    <property type="term" value="F:penicillin binding"/>
    <property type="evidence" value="ECO:0007669"/>
    <property type="project" value="InterPro"/>
</dbReference>
<evidence type="ECO:0000259" key="1">
    <source>
        <dbReference type="Pfam" id="PF00905"/>
    </source>
</evidence>
<proteinExistence type="predicted"/>
<dbReference type="EMBL" id="BSFF01000003">
    <property type="protein sequence ID" value="GLK56276.1"/>
    <property type="molecule type" value="Genomic_DNA"/>
</dbReference>
<dbReference type="Proteomes" id="UP001143400">
    <property type="component" value="Unassembled WGS sequence"/>
</dbReference>
<evidence type="ECO:0000313" key="2">
    <source>
        <dbReference type="EMBL" id="GLK56276.1"/>
    </source>
</evidence>
<feature type="domain" description="Penicillin-binding protein transpeptidase" evidence="1">
    <location>
        <begin position="91"/>
        <end position="287"/>
    </location>
</feature>
<dbReference type="Pfam" id="PF00905">
    <property type="entry name" value="Transpeptidase"/>
    <property type="match status" value="1"/>
</dbReference>
<comment type="caution">
    <text evidence="2">The sequence shown here is derived from an EMBL/GenBank/DDBJ whole genome shotgun (WGS) entry which is preliminary data.</text>
</comment>
<evidence type="ECO:0000313" key="3">
    <source>
        <dbReference type="Proteomes" id="UP001143400"/>
    </source>
</evidence>
<dbReference type="Gene3D" id="3.40.710.10">
    <property type="entry name" value="DD-peptidase/beta-lactamase superfamily"/>
    <property type="match status" value="1"/>
</dbReference>
<dbReference type="AlphaFoldDB" id="A0A9W6MSQ3"/>
<name>A0A9W6MSQ3_9HYPH</name>
<reference evidence="2" key="2">
    <citation type="submission" date="2023-01" db="EMBL/GenBank/DDBJ databases">
        <authorList>
            <person name="Sun Q."/>
            <person name="Evtushenko L."/>
        </authorList>
    </citation>
    <scope>NUCLEOTIDE SEQUENCE</scope>
    <source>
        <strain evidence="2">VKM B-1606</strain>
    </source>
</reference>
<reference evidence="2" key="1">
    <citation type="journal article" date="2014" name="Int. J. Syst. Evol. Microbiol.">
        <title>Complete genome sequence of Corynebacterium casei LMG S-19264T (=DSM 44701T), isolated from a smear-ripened cheese.</title>
        <authorList>
            <consortium name="US DOE Joint Genome Institute (JGI-PGF)"/>
            <person name="Walter F."/>
            <person name="Albersmeier A."/>
            <person name="Kalinowski J."/>
            <person name="Ruckert C."/>
        </authorList>
    </citation>
    <scope>NUCLEOTIDE SEQUENCE</scope>
    <source>
        <strain evidence="2">VKM B-1606</strain>
    </source>
</reference>
<gene>
    <name evidence="2" type="ORF">GCM10008170_22950</name>
</gene>
<organism evidence="2 3">
    <name type="scientific">Methylopila capsulata</name>
    <dbReference type="NCBI Taxonomy" id="61654"/>
    <lineage>
        <taxon>Bacteria</taxon>
        <taxon>Pseudomonadati</taxon>
        <taxon>Pseudomonadota</taxon>
        <taxon>Alphaproteobacteria</taxon>
        <taxon>Hyphomicrobiales</taxon>
        <taxon>Methylopilaceae</taxon>
        <taxon>Methylopila</taxon>
    </lineage>
</organism>
<dbReference type="SUPFAM" id="SSF56601">
    <property type="entry name" value="beta-lactamase/transpeptidase-like"/>
    <property type="match status" value="1"/>
</dbReference>
<dbReference type="InterPro" id="IPR001460">
    <property type="entry name" value="PCN-bd_Tpept"/>
</dbReference>
<protein>
    <recommendedName>
        <fullName evidence="1">Penicillin-binding protein transpeptidase domain-containing protein</fullName>
    </recommendedName>
</protein>
<dbReference type="InterPro" id="IPR012338">
    <property type="entry name" value="Beta-lactam/transpept-like"/>
</dbReference>
<accession>A0A9W6MSQ3</accession>